<dbReference type="GO" id="GO:0009254">
    <property type="term" value="P:peptidoglycan turnover"/>
    <property type="evidence" value="ECO:0007669"/>
    <property type="project" value="TreeGrafter"/>
</dbReference>
<dbReference type="Pfam" id="PF00933">
    <property type="entry name" value="Glyco_hydro_3"/>
    <property type="match status" value="1"/>
</dbReference>
<dbReference type="EC" id="3.2.1.52" evidence="3"/>
<dbReference type="SUPFAM" id="SSF51445">
    <property type="entry name" value="(Trans)glycosidases"/>
    <property type="match status" value="1"/>
</dbReference>
<dbReference type="PROSITE" id="PS51257">
    <property type="entry name" value="PROKAR_LIPOPROTEIN"/>
    <property type="match status" value="1"/>
</dbReference>
<dbReference type="RefSeq" id="WP_306883986.1">
    <property type="nucleotide sequence ID" value="NZ_JAUSUL010000001.1"/>
</dbReference>
<reference evidence="8" key="1">
    <citation type="submission" date="2023-07" db="EMBL/GenBank/DDBJ databases">
        <title>Genomic Encyclopedia of Type Strains, Phase IV (KMG-IV): sequencing the most valuable type-strain genomes for metagenomic binning, comparative biology and taxonomic classification.</title>
        <authorList>
            <person name="Goeker M."/>
        </authorList>
    </citation>
    <scope>NUCLEOTIDE SEQUENCE</scope>
    <source>
        <strain evidence="8">DSM 21202</strain>
    </source>
</reference>
<evidence type="ECO:0000256" key="3">
    <source>
        <dbReference type="ARBA" id="ARBA00012663"/>
    </source>
</evidence>
<keyword evidence="6" id="KW-0732">Signal</keyword>
<dbReference type="PROSITE" id="PS00775">
    <property type="entry name" value="GLYCOSYL_HYDROL_F3"/>
    <property type="match status" value="1"/>
</dbReference>
<dbReference type="EMBL" id="JAUSUL010000001">
    <property type="protein sequence ID" value="MDQ0314211.1"/>
    <property type="molecule type" value="Genomic_DNA"/>
</dbReference>
<evidence type="ECO:0000256" key="6">
    <source>
        <dbReference type="SAM" id="SignalP"/>
    </source>
</evidence>
<dbReference type="InterPro" id="IPR001764">
    <property type="entry name" value="Glyco_hydro_3_N"/>
</dbReference>
<dbReference type="InterPro" id="IPR036962">
    <property type="entry name" value="Glyco_hydro_3_N_sf"/>
</dbReference>
<feature type="signal peptide" evidence="6">
    <location>
        <begin position="1"/>
        <end position="21"/>
    </location>
</feature>
<dbReference type="GO" id="GO:0004563">
    <property type="term" value="F:beta-N-acetylhexosaminidase activity"/>
    <property type="evidence" value="ECO:0007669"/>
    <property type="project" value="UniProtKB-EC"/>
</dbReference>
<comment type="catalytic activity">
    <reaction evidence="1">
        <text>Hydrolysis of terminal non-reducing N-acetyl-D-hexosamine residues in N-acetyl-beta-D-hexosaminides.</text>
        <dbReference type="EC" id="3.2.1.52"/>
    </reaction>
</comment>
<dbReference type="InterPro" id="IPR050226">
    <property type="entry name" value="NagZ_Beta-hexosaminidase"/>
</dbReference>
<evidence type="ECO:0000313" key="9">
    <source>
        <dbReference type="Proteomes" id="UP001229244"/>
    </source>
</evidence>
<keyword evidence="9" id="KW-1185">Reference proteome</keyword>
<feature type="domain" description="Glycoside hydrolase family 3 N-terminal" evidence="7">
    <location>
        <begin position="52"/>
        <end position="364"/>
    </location>
</feature>
<dbReference type="AlphaFoldDB" id="A0AAE3VM46"/>
<gene>
    <name evidence="8" type="ORF">J2S73_000648</name>
</gene>
<comment type="caution">
    <text evidence="8">The sequence shown here is derived from an EMBL/GenBank/DDBJ whole genome shotgun (WGS) entry which is preliminary data.</text>
</comment>
<sequence>MTLIRSAFAAVILLAASACVATGDDPSSVIKAGNQSASCSAPAARVPSGVPLETMVGQLLVVGFEGSSPGSASAAAVRDDLAAGRVGGVLFLRHNVSTAANVKALAAGFIEAAGSTPPLLMIDQEGGAVARLTPSMGFPATPSAETVAQRYSPGEAEAVYRKMADGLRAWGFNVNLAPIADVEVNPSNPVIAKPNRAYSSDPQVVAAYNRAFLSAHRAAGVAGTLKHFPGHGSSAGDSHNGAVDVSATWSEAELIPYRTLIDARAVDVIMVGHLRLDRPGATDTLPASISPSLIQGLLRDELCFSGVVVTDDLIMRAIRNRMSAIDAVVAALKAGNDIAVVSGDASTGPDFPQKAIAAVVSAAEQDPAFRRSLEMSYARVMDLKRRFGAPKGL</sequence>
<dbReference type="Proteomes" id="UP001229244">
    <property type="component" value="Unassembled WGS sequence"/>
</dbReference>
<feature type="chain" id="PRO_5042011446" description="beta-N-acetylhexosaminidase" evidence="6">
    <location>
        <begin position="22"/>
        <end position="393"/>
    </location>
</feature>
<dbReference type="PANTHER" id="PTHR30480">
    <property type="entry name" value="BETA-HEXOSAMINIDASE-RELATED"/>
    <property type="match status" value="1"/>
</dbReference>
<evidence type="ECO:0000256" key="1">
    <source>
        <dbReference type="ARBA" id="ARBA00001231"/>
    </source>
</evidence>
<keyword evidence="5 8" id="KW-0326">Glycosidase</keyword>
<evidence type="ECO:0000256" key="4">
    <source>
        <dbReference type="ARBA" id="ARBA00022801"/>
    </source>
</evidence>
<evidence type="ECO:0000313" key="8">
    <source>
        <dbReference type="EMBL" id="MDQ0314211.1"/>
    </source>
</evidence>
<dbReference type="GO" id="GO:0005975">
    <property type="term" value="P:carbohydrate metabolic process"/>
    <property type="evidence" value="ECO:0007669"/>
    <property type="project" value="InterPro"/>
</dbReference>
<evidence type="ECO:0000259" key="7">
    <source>
        <dbReference type="Pfam" id="PF00933"/>
    </source>
</evidence>
<name>A0AAE3VM46_9HYPH</name>
<evidence type="ECO:0000256" key="5">
    <source>
        <dbReference type="ARBA" id="ARBA00023295"/>
    </source>
</evidence>
<accession>A0AAE3VM46</accession>
<protein>
    <recommendedName>
        <fullName evidence="3">beta-N-acetylhexosaminidase</fullName>
        <ecNumber evidence="3">3.2.1.52</ecNumber>
    </recommendedName>
</protein>
<dbReference type="InterPro" id="IPR019800">
    <property type="entry name" value="Glyco_hydro_3_AS"/>
</dbReference>
<organism evidence="8 9">
    <name type="scientific">Amorphus orientalis</name>
    <dbReference type="NCBI Taxonomy" id="649198"/>
    <lineage>
        <taxon>Bacteria</taxon>
        <taxon>Pseudomonadati</taxon>
        <taxon>Pseudomonadota</taxon>
        <taxon>Alphaproteobacteria</taxon>
        <taxon>Hyphomicrobiales</taxon>
        <taxon>Amorphaceae</taxon>
        <taxon>Amorphus</taxon>
    </lineage>
</organism>
<proteinExistence type="inferred from homology"/>
<dbReference type="InterPro" id="IPR017853">
    <property type="entry name" value="GH"/>
</dbReference>
<keyword evidence="4 8" id="KW-0378">Hydrolase</keyword>
<evidence type="ECO:0000256" key="2">
    <source>
        <dbReference type="ARBA" id="ARBA00005336"/>
    </source>
</evidence>
<dbReference type="PANTHER" id="PTHR30480:SF13">
    <property type="entry name" value="BETA-HEXOSAMINIDASE"/>
    <property type="match status" value="1"/>
</dbReference>
<dbReference type="Gene3D" id="3.20.20.300">
    <property type="entry name" value="Glycoside hydrolase, family 3, N-terminal domain"/>
    <property type="match status" value="1"/>
</dbReference>
<comment type="similarity">
    <text evidence="2">Belongs to the glycosyl hydrolase 3 family.</text>
</comment>